<evidence type="ECO:0000313" key="3">
    <source>
        <dbReference type="Proteomes" id="UP000886523"/>
    </source>
</evidence>
<feature type="compositionally biased region" description="Polar residues" evidence="1">
    <location>
        <begin position="80"/>
        <end position="90"/>
    </location>
</feature>
<feature type="region of interest" description="Disordered" evidence="1">
    <location>
        <begin position="80"/>
        <end position="131"/>
    </location>
</feature>
<dbReference type="PANTHER" id="PTHR14187:SF5">
    <property type="entry name" value="HEAT SHOCK 70 KDA PROTEIN 12A"/>
    <property type="match status" value="1"/>
</dbReference>
<dbReference type="AlphaFoldDB" id="A0A9P6DRX5"/>
<dbReference type="OrthoDB" id="2963168at2759"/>
<protein>
    <submittedName>
        <fullName evidence="2">Uncharacterized protein</fullName>
    </submittedName>
</protein>
<evidence type="ECO:0000313" key="2">
    <source>
        <dbReference type="EMBL" id="KAF9508045.1"/>
    </source>
</evidence>
<comment type="caution">
    <text evidence="2">The sequence shown here is derived from an EMBL/GenBank/DDBJ whole genome shotgun (WGS) entry which is preliminary data.</text>
</comment>
<dbReference type="Gene3D" id="3.30.420.40">
    <property type="match status" value="2"/>
</dbReference>
<dbReference type="Gene3D" id="3.90.640.10">
    <property type="entry name" value="Actin, Chain A, domain 4"/>
    <property type="match status" value="1"/>
</dbReference>
<proteinExistence type="predicted"/>
<dbReference type="InterPro" id="IPR043129">
    <property type="entry name" value="ATPase_NBD"/>
</dbReference>
<name>A0A9P6DRX5_9AGAM</name>
<sequence length="643" mass="71223">MLTMCRCHYSRDFPQNSQPPALIFNEPKEGDPEVLRYARYPAHLRYSLLGIASIRFKTISSLGMKVLYLVSGGHPLPCNQTLQRPSSEDISTLRPRSSFYRGNSPRTAGSPSTYNSPTTAKRRLPSIADSFDTRAEPVRPDLISAQKRMCVAVDFGTVLSGVACGTSANQVQQILWPGPGERYPRVWCMIMPGGLLRGARLPKIPPSEGLETLRNVQAPLGPHSPSIGAFYTLPRGKQPVDLITDYLKKLWENAKPRIRELGFTPDDLKSADIWISIPATWNVNTGEIMREAAYKAGLVAPQGSLQYDGGRDRLHIVSEPEAAAVHSSLWKELNLNPNQSFMVCDAGGGTVDTAVYRVLGNVTQIAERCASSGASCGSQFLDLNFRKYLEQWHTDRGIRLSQINLESYMHSFTYTQKIAFTGHVGHDASDAVLFFECYDTSDYDDAALPDYEFFAGQLLVPAHILREQVFEPVITKAIEVLEDQFSKVDSVDALLLVGGFSASQYLFDRIWDTFHLRLKDRIQSPRDPDIATSLGSAQYGLARSLVHRPLGRADDHGAEGLSNHIEGNIPPNGQKKVFKTHYLVVKGALLRKGVAVLENMTKFSKDSSDSLFVARLYASDSAEVEEDTSRGRSGTPCRLGNRY</sequence>
<feature type="region of interest" description="Disordered" evidence="1">
    <location>
        <begin position="623"/>
        <end position="643"/>
    </location>
</feature>
<organism evidence="2 3">
    <name type="scientific">Hydnum rufescens UP504</name>
    <dbReference type="NCBI Taxonomy" id="1448309"/>
    <lineage>
        <taxon>Eukaryota</taxon>
        <taxon>Fungi</taxon>
        <taxon>Dikarya</taxon>
        <taxon>Basidiomycota</taxon>
        <taxon>Agaricomycotina</taxon>
        <taxon>Agaricomycetes</taxon>
        <taxon>Cantharellales</taxon>
        <taxon>Hydnaceae</taxon>
        <taxon>Hydnum</taxon>
    </lineage>
</organism>
<reference evidence="2" key="1">
    <citation type="journal article" date="2020" name="Nat. Commun.">
        <title>Large-scale genome sequencing of mycorrhizal fungi provides insights into the early evolution of symbiotic traits.</title>
        <authorList>
            <person name="Miyauchi S."/>
            <person name="Kiss E."/>
            <person name="Kuo A."/>
            <person name="Drula E."/>
            <person name="Kohler A."/>
            <person name="Sanchez-Garcia M."/>
            <person name="Morin E."/>
            <person name="Andreopoulos B."/>
            <person name="Barry K.W."/>
            <person name="Bonito G."/>
            <person name="Buee M."/>
            <person name="Carver A."/>
            <person name="Chen C."/>
            <person name="Cichocki N."/>
            <person name="Clum A."/>
            <person name="Culley D."/>
            <person name="Crous P.W."/>
            <person name="Fauchery L."/>
            <person name="Girlanda M."/>
            <person name="Hayes R.D."/>
            <person name="Keri Z."/>
            <person name="LaButti K."/>
            <person name="Lipzen A."/>
            <person name="Lombard V."/>
            <person name="Magnuson J."/>
            <person name="Maillard F."/>
            <person name="Murat C."/>
            <person name="Nolan M."/>
            <person name="Ohm R.A."/>
            <person name="Pangilinan J."/>
            <person name="Pereira M.F."/>
            <person name="Perotto S."/>
            <person name="Peter M."/>
            <person name="Pfister S."/>
            <person name="Riley R."/>
            <person name="Sitrit Y."/>
            <person name="Stielow J.B."/>
            <person name="Szollosi G."/>
            <person name="Zifcakova L."/>
            <person name="Stursova M."/>
            <person name="Spatafora J.W."/>
            <person name="Tedersoo L."/>
            <person name="Vaario L.M."/>
            <person name="Yamada A."/>
            <person name="Yan M."/>
            <person name="Wang P."/>
            <person name="Xu J."/>
            <person name="Bruns T."/>
            <person name="Baldrian P."/>
            <person name="Vilgalys R."/>
            <person name="Dunand C."/>
            <person name="Henrissat B."/>
            <person name="Grigoriev I.V."/>
            <person name="Hibbett D."/>
            <person name="Nagy L.G."/>
            <person name="Martin F.M."/>
        </authorList>
    </citation>
    <scope>NUCLEOTIDE SEQUENCE</scope>
    <source>
        <strain evidence="2">UP504</strain>
    </source>
</reference>
<dbReference type="SUPFAM" id="SSF53067">
    <property type="entry name" value="Actin-like ATPase domain"/>
    <property type="match status" value="2"/>
</dbReference>
<keyword evidence="3" id="KW-1185">Reference proteome</keyword>
<dbReference type="CDD" id="cd10170">
    <property type="entry name" value="ASKHA_NBD_HSP70"/>
    <property type="match status" value="1"/>
</dbReference>
<dbReference type="Proteomes" id="UP000886523">
    <property type="component" value="Unassembled WGS sequence"/>
</dbReference>
<evidence type="ECO:0000256" key="1">
    <source>
        <dbReference type="SAM" id="MobiDB-lite"/>
    </source>
</evidence>
<accession>A0A9P6DRX5</accession>
<feature type="compositionally biased region" description="Polar residues" evidence="1">
    <location>
        <begin position="100"/>
        <end position="119"/>
    </location>
</feature>
<gene>
    <name evidence="2" type="ORF">BS47DRAFT_1384888</name>
</gene>
<dbReference type="PANTHER" id="PTHR14187">
    <property type="entry name" value="ALPHA KINASE/ELONGATION FACTOR 2 KINASE"/>
    <property type="match status" value="1"/>
</dbReference>
<dbReference type="EMBL" id="MU129066">
    <property type="protein sequence ID" value="KAF9508045.1"/>
    <property type="molecule type" value="Genomic_DNA"/>
</dbReference>